<dbReference type="KEGG" id="sarm:DVA86_22270"/>
<dbReference type="RefSeq" id="WP_208880794.1">
    <property type="nucleotide sequence ID" value="NZ_CP031320.1"/>
</dbReference>
<name>A0A345XTJ7_9ACTN</name>
<dbReference type="EMBL" id="CP031320">
    <property type="protein sequence ID" value="AXK34963.1"/>
    <property type="molecule type" value="Genomic_DNA"/>
</dbReference>
<sequence>MVEAPPPVVALIGFKRSKMALVGRMGVLVIRDGTVRVLGRKGSVPLDAAVGALTARLTKTGSVELAADGQSMVIYGVADLGNVHQELQQIIIDESHGAELIGPAPTGVLGVYSLKAVTGPAKISRALTEALHARGAGQG</sequence>
<organism evidence="1 2">
    <name type="scientific">Streptomyces armeniacus</name>
    <dbReference type="NCBI Taxonomy" id="83291"/>
    <lineage>
        <taxon>Bacteria</taxon>
        <taxon>Bacillati</taxon>
        <taxon>Actinomycetota</taxon>
        <taxon>Actinomycetes</taxon>
        <taxon>Kitasatosporales</taxon>
        <taxon>Streptomycetaceae</taxon>
        <taxon>Streptomyces</taxon>
    </lineage>
</organism>
<accession>A0A345XTJ7</accession>
<reference evidence="1 2" key="1">
    <citation type="submission" date="2018-07" db="EMBL/GenBank/DDBJ databases">
        <title>Draft genome of the type strain Streptomyces armeniacus ATCC 15676.</title>
        <authorList>
            <person name="Labana P."/>
            <person name="Gosse J.T."/>
            <person name="Boddy C.N."/>
        </authorList>
    </citation>
    <scope>NUCLEOTIDE SEQUENCE [LARGE SCALE GENOMIC DNA]</scope>
    <source>
        <strain evidence="1 2">ATCC 15676</strain>
    </source>
</reference>
<gene>
    <name evidence="1" type="ORF">DVA86_22270</name>
</gene>
<dbReference type="Proteomes" id="UP000254425">
    <property type="component" value="Chromosome"/>
</dbReference>
<evidence type="ECO:0000313" key="1">
    <source>
        <dbReference type="EMBL" id="AXK34963.1"/>
    </source>
</evidence>
<protein>
    <submittedName>
        <fullName evidence="1">Uncharacterized protein</fullName>
    </submittedName>
</protein>
<proteinExistence type="predicted"/>
<dbReference type="AlphaFoldDB" id="A0A345XTJ7"/>
<evidence type="ECO:0000313" key="2">
    <source>
        <dbReference type="Proteomes" id="UP000254425"/>
    </source>
</evidence>
<keyword evidence="2" id="KW-1185">Reference proteome</keyword>